<proteinExistence type="inferred from homology"/>
<evidence type="ECO:0000256" key="1">
    <source>
        <dbReference type="ARBA" id="ARBA00007958"/>
    </source>
</evidence>
<sequence>METEERLYRLAGFSGVSAVTFDVWSTLLDINALYRAAARAMAELTGRSEQEELQRLQRAYASVKAARRRGLIDEGDVVRSSTQIALGELGGLTEYDVYWVFARAANTVDVSSLVLDGAVQALRELKEAGYKLAVVSNVVFWPGYLTRAVLDRAGLSGFFRVQVYADEVRCLKPHPRIFAEALRLVGAEPSASAHVGDSPFEDLAGALASDMAGVLVDRGRSAPLIDAKLRVAIVGSLLEVPLAVKTLTSRL</sequence>
<comment type="caution">
    <text evidence="3">The sequence shown here is derived from an EMBL/GenBank/DDBJ whole genome shotgun (WGS) entry which is preliminary data.</text>
</comment>
<dbReference type="PANTHER" id="PTHR43316:SF3">
    <property type="entry name" value="HALOACID DEHALOGENASE, TYPE II (AFU_ORTHOLOGUE AFUA_2G07750)-RELATED"/>
    <property type="match status" value="1"/>
</dbReference>
<dbReference type="EMBL" id="DTFI01000041">
    <property type="protein sequence ID" value="HGI43010.1"/>
    <property type="molecule type" value="Genomic_DNA"/>
</dbReference>
<dbReference type="SUPFAM" id="SSF56784">
    <property type="entry name" value="HAD-like"/>
    <property type="match status" value="1"/>
</dbReference>
<dbReference type="NCBIfam" id="TIGR01549">
    <property type="entry name" value="HAD-SF-IA-v1"/>
    <property type="match status" value="1"/>
</dbReference>
<gene>
    <name evidence="3" type="ORF">ENV17_01310</name>
</gene>
<accession>A0A7C4FEA1</accession>
<evidence type="ECO:0000256" key="2">
    <source>
        <dbReference type="ARBA" id="ARBA00022801"/>
    </source>
</evidence>
<name>A0A7C4FEA1_THEPE</name>
<protein>
    <submittedName>
        <fullName evidence="3">HAD family hydrolase</fullName>
    </submittedName>
</protein>
<dbReference type="InterPro" id="IPR023214">
    <property type="entry name" value="HAD_sf"/>
</dbReference>
<keyword evidence="2 3" id="KW-0378">Hydrolase</keyword>
<organism evidence="3">
    <name type="scientific">Thermofilum pendens</name>
    <dbReference type="NCBI Taxonomy" id="2269"/>
    <lineage>
        <taxon>Archaea</taxon>
        <taxon>Thermoproteota</taxon>
        <taxon>Thermoprotei</taxon>
        <taxon>Thermofilales</taxon>
        <taxon>Thermofilaceae</taxon>
        <taxon>Thermofilum</taxon>
    </lineage>
</organism>
<dbReference type="AlphaFoldDB" id="A0A7C4FEA1"/>
<dbReference type="PANTHER" id="PTHR43316">
    <property type="entry name" value="HYDROLASE, HALOACID DELAHOGENASE-RELATED"/>
    <property type="match status" value="1"/>
</dbReference>
<dbReference type="InterPro" id="IPR006439">
    <property type="entry name" value="HAD-SF_hydro_IA"/>
</dbReference>
<dbReference type="InterPro" id="IPR036412">
    <property type="entry name" value="HAD-like_sf"/>
</dbReference>
<dbReference type="PRINTS" id="PR00413">
    <property type="entry name" value="HADHALOGNASE"/>
</dbReference>
<dbReference type="SFLD" id="SFLDG01129">
    <property type="entry name" value="C1.5:_HAD__Beta-PGM__Phosphata"/>
    <property type="match status" value="1"/>
</dbReference>
<dbReference type="GO" id="GO:0016787">
    <property type="term" value="F:hydrolase activity"/>
    <property type="evidence" value="ECO:0007669"/>
    <property type="project" value="UniProtKB-KW"/>
</dbReference>
<evidence type="ECO:0000313" key="3">
    <source>
        <dbReference type="EMBL" id="HGI43010.1"/>
    </source>
</evidence>
<reference evidence="3" key="1">
    <citation type="journal article" date="2020" name="mSystems">
        <title>Genome- and Community-Level Interaction Insights into Carbon Utilization and Element Cycling Functions of Hydrothermarchaeota in Hydrothermal Sediment.</title>
        <authorList>
            <person name="Zhou Z."/>
            <person name="Liu Y."/>
            <person name="Xu W."/>
            <person name="Pan J."/>
            <person name="Luo Z.H."/>
            <person name="Li M."/>
        </authorList>
    </citation>
    <scope>NUCLEOTIDE SEQUENCE [LARGE SCALE GENOMIC DNA]</scope>
    <source>
        <strain evidence="3">SpSt-735</strain>
    </source>
</reference>
<dbReference type="SFLD" id="SFLDS00003">
    <property type="entry name" value="Haloacid_Dehalogenase"/>
    <property type="match status" value="1"/>
</dbReference>
<dbReference type="InterPro" id="IPR051540">
    <property type="entry name" value="S-2-haloacid_dehalogenase"/>
</dbReference>
<dbReference type="Pfam" id="PF00702">
    <property type="entry name" value="Hydrolase"/>
    <property type="match status" value="1"/>
</dbReference>
<comment type="similarity">
    <text evidence="1">Belongs to the HAD-like hydrolase superfamily.</text>
</comment>
<dbReference type="Gene3D" id="1.10.150.400">
    <property type="match status" value="1"/>
</dbReference>
<dbReference type="Gene3D" id="3.40.50.1000">
    <property type="entry name" value="HAD superfamily/HAD-like"/>
    <property type="match status" value="1"/>
</dbReference>